<dbReference type="Pfam" id="PF00083">
    <property type="entry name" value="Sugar_tr"/>
    <property type="match status" value="1"/>
</dbReference>
<evidence type="ECO:0000313" key="11">
    <source>
        <dbReference type="EMBL" id="PKA66530.1"/>
    </source>
</evidence>
<feature type="transmembrane region" description="Helical" evidence="9">
    <location>
        <begin position="484"/>
        <end position="503"/>
    </location>
</feature>
<organism evidence="11 12">
    <name type="scientific">Apostasia shenzhenica</name>
    <dbReference type="NCBI Taxonomy" id="1088818"/>
    <lineage>
        <taxon>Eukaryota</taxon>
        <taxon>Viridiplantae</taxon>
        <taxon>Streptophyta</taxon>
        <taxon>Embryophyta</taxon>
        <taxon>Tracheophyta</taxon>
        <taxon>Spermatophyta</taxon>
        <taxon>Magnoliopsida</taxon>
        <taxon>Liliopsida</taxon>
        <taxon>Asparagales</taxon>
        <taxon>Orchidaceae</taxon>
        <taxon>Apostasioideae</taxon>
        <taxon>Apostasia</taxon>
    </lineage>
</organism>
<feature type="transmembrane region" description="Helical" evidence="9">
    <location>
        <begin position="184"/>
        <end position="204"/>
    </location>
</feature>
<evidence type="ECO:0000313" key="12">
    <source>
        <dbReference type="Proteomes" id="UP000236161"/>
    </source>
</evidence>
<name>A0A2I0BFF1_9ASPA</name>
<keyword evidence="12" id="KW-1185">Reference proteome</keyword>
<evidence type="ECO:0000256" key="6">
    <source>
        <dbReference type="ARBA" id="ARBA00023136"/>
    </source>
</evidence>
<sequence length="527" mass="56168">MAAARNASSDSDLRAGLLACGTGQNPQADCPAGEKRMGIDDVLRLHAGEFGRWQLRHFVLTCAAWALEALHTMVMIFADREPAWRSTVPGVDPPDLCGVAAGDWEWIEGAAASTVSEWGLVCGQRYKVGLAQSGFFAGCMIGAGIFGHLSDSFLGRKGSLTIVCLLNAIAGLLTSLSPSYWTYAGLRLLTGFSTGGVGLCAFVLATEPIGPSKRGVAGMSTFYFFSGGIAVLSVVAHLFPAWRSLYVVTSLPSVFFLLLILPFVSESPRWYLIRRRTSDAMETMRKIARCNGRELPPGLSLKLDDEDEENLKEEEQLKAEAGSIIDVLRSPATRCRLILMIGINFMCAVVYYGISLNVVNLKTNLYLNVLLNAVAEMPAFVVTAVLLDRLGRKPLGLATMALSGVSCLVGSSLPGGGAGTIGNLRMACGIVGIFCMAATYNLLFIYTAELFPTVVRNAALGCVTQASHLGAILAPLVVVAGERLPFAVFGACGIAGALLMYYLPETMNKPLYDTMAGIEEAEAKFVG</sequence>
<evidence type="ECO:0000259" key="10">
    <source>
        <dbReference type="PROSITE" id="PS50850"/>
    </source>
</evidence>
<dbReference type="Proteomes" id="UP000236161">
    <property type="component" value="Unassembled WGS sequence"/>
</dbReference>
<dbReference type="SUPFAM" id="SSF103473">
    <property type="entry name" value="MFS general substrate transporter"/>
    <property type="match status" value="1"/>
</dbReference>
<accession>A0A2I0BFF1</accession>
<evidence type="ECO:0000256" key="7">
    <source>
        <dbReference type="ARBA" id="ARBA00032043"/>
    </source>
</evidence>
<evidence type="ECO:0000256" key="8">
    <source>
        <dbReference type="ARBA" id="ARBA00044504"/>
    </source>
</evidence>
<evidence type="ECO:0000256" key="4">
    <source>
        <dbReference type="ARBA" id="ARBA00022847"/>
    </source>
</evidence>
<dbReference type="InterPro" id="IPR005829">
    <property type="entry name" value="Sugar_transporter_CS"/>
</dbReference>
<protein>
    <recommendedName>
        <fullName evidence="7">H(+)/Pi cotransporter</fullName>
    </recommendedName>
</protein>
<feature type="transmembrane region" description="Helical" evidence="9">
    <location>
        <begin position="245"/>
        <end position="265"/>
    </location>
</feature>
<dbReference type="OrthoDB" id="3936150at2759"/>
<dbReference type="PANTHER" id="PTHR24064">
    <property type="entry name" value="SOLUTE CARRIER FAMILY 22 MEMBER"/>
    <property type="match status" value="1"/>
</dbReference>
<keyword evidence="2" id="KW-0813">Transport</keyword>
<dbReference type="PROSITE" id="PS00216">
    <property type="entry name" value="SUGAR_TRANSPORT_1"/>
    <property type="match status" value="1"/>
</dbReference>
<evidence type="ECO:0000256" key="2">
    <source>
        <dbReference type="ARBA" id="ARBA00022592"/>
    </source>
</evidence>
<dbReference type="AlphaFoldDB" id="A0A2I0BFF1"/>
<evidence type="ECO:0000256" key="1">
    <source>
        <dbReference type="ARBA" id="ARBA00004141"/>
    </source>
</evidence>
<feature type="transmembrane region" description="Helical" evidence="9">
    <location>
        <begin position="337"/>
        <end position="354"/>
    </location>
</feature>
<dbReference type="GO" id="GO:0016020">
    <property type="term" value="C:membrane"/>
    <property type="evidence" value="ECO:0007669"/>
    <property type="project" value="UniProtKB-SubCell"/>
</dbReference>
<keyword evidence="4" id="KW-0769">Symport</keyword>
<dbReference type="InterPro" id="IPR036259">
    <property type="entry name" value="MFS_trans_sf"/>
</dbReference>
<feature type="transmembrane region" description="Helical" evidence="9">
    <location>
        <begin position="128"/>
        <end position="147"/>
    </location>
</feature>
<dbReference type="GO" id="GO:0015293">
    <property type="term" value="F:symporter activity"/>
    <property type="evidence" value="ECO:0007669"/>
    <property type="project" value="UniProtKB-KW"/>
</dbReference>
<comment type="subcellular location">
    <subcellularLocation>
        <location evidence="1">Membrane</location>
        <topology evidence="1">Multi-pass membrane protein</topology>
    </subcellularLocation>
</comment>
<keyword evidence="6 9" id="KW-0472">Membrane</keyword>
<evidence type="ECO:0000256" key="5">
    <source>
        <dbReference type="ARBA" id="ARBA00022989"/>
    </source>
</evidence>
<dbReference type="InterPro" id="IPR005828">
    <property type="entry name" value="MFS_sugar_transport-like"/>
</dbReference>
<feature type="transmembrane region" description="Helical" evidence="9">
    <location>
        <begin position="394"/>
        <end position="412"/>
    </location>
</feature>
<dbReference type="PROSITE" id="PS00217">
    <property type="entry name" value="SUGAR_TRANSPORT_2"/>
    <property type="match status" value="1"/>
</dbReference>
<evidence type="ECO:0000256" key="9">
    <source>
        <dbReference type="SAM" id="Phobius"/>
    </source>
</evidence>
<evidence type="ECO:0000256" key="3">
    <source>
        <dbReference type="ARBA" id="ARBA00022692"/>
    </source>
</evidence>
<dbReference type="EMBL" id="KZ451885">
    <property type="protein sequence ID" value="PKA66530.1"/>
    <property type="molecule type" value="Genomic_DNA"/>
</dbReference>
<dbReference type="STRING" id="1088818.A0A2I0BFF1"/>
<keyword evidence="5 9" id="KW-1133">Transmembrane helix</keyword>
<comment type="similarity">
    <text evidence="8">Belongs to the major facilitator superfamily. Phosphate:H(+) symporter (TC 2.A.1.9) family.</text>
</comment>
<keyword evidence="2" id="KW-0592">Phosphate transport</keyword>
<gene>
    <name evidence="11" type="primary">OCT4</name>
    <name evidence="11" type="ORF">AXF42_Ash003184</name>
</gene>
<feature type="transmembrane region" description="Helical" evidence="9">
    <location>
        <begin position="424"/>
        <end position="446"/>
    </location>
</feature>
<feature type="transmembrane region" description="Helical" evidence="9">
    <location>
        <begin position="366"/>
        <end position="387"/>
    </location>
</feature>
<reference evidence="11 12" key="1">
    <citation type="journal article" date="2017" name="Nature">
        <title>The Apostasia genome and the evolution of orchids.</title>
        <authorList>
            <person name="Zhang G.Q."/>
            <person name="Liu K.W."/>
            <person name="Li Z."/>
            <person name="Lohaus R."/>
            <person name="Hsiao Y.Y."/>
            <person name="Niu S.C."/>
            <person name="Wang J.Y."/>
            <person name="Lin Y.C."/>
            <person name="Xu Q."/>
            <person name="Chen L.J."/>
            <person name="Yoshida K."/>
            <person name="Fujiwara S."/>
            <person name="Wang Z.W."/>
            <person name="Zhang Y.Q."/>
            <person name="Mitsuda N."/>
            <person name="Wang M."/>
            <person name="Liu G.H."/>
            <person name="Pecoraro L."/>
            <person name="Huang H.X."/>
            <person name="Xiao X.J."/>
            <person name="Lin M."/>
            <person name="Wu X.Y."/>
            <person name="Wu W.L."/>
            <person name="Chen Y.Y."/>
            <person name="Chang S.B."/>
            <person name="Sakamoto S."/>
            <person name="Ohme-Takagi M."/>
            <person name="Yagi M."/>
            <person name="Zeng S.J."/>
            <person name="Shen C.Y."/>
            <person name="Yeh C.M."/>
            <person name="Luo Y.B."/>
            <person name="Tsai W.C."/>
            <person name="Van de Peer Y."/>
            <person name="Liu Z.J."/>
        </authorList>
    </citation>
    <scope>NUCLEOTIDE SEQUENCE [LARGE SCALE GENOMIC DNA]</scope>
    <source>
        <strain evidence="12">cv. Shenzhen</strain>
        <tissue evidence="11">Stem</tissue>
    </source>
</reference>
<proteinExistence type="inferred from homology"/>
<feature type="transmembrane region" description="Helical" evidence="9">
    <location>
        <begin position="216"/>
        <end position="239"/>
    </location>
</feature>
<dbReference type="GO" id="GO:0006817">
    <property type="term" value="P:phosphate ion transport"/>
    <property type="evidence" value="ECO:0007669"/>
    <property type="project" value="UniProtKB-KW"/>
</dbReference>
<keyword evidence="3 9" id="KW-0812">Transmembrane</keyword>
<dbReference type="Gene3D" id="1.20.1250.20">
    <property type="entry name" value="MFS general substrate transporter like domains"/>
    <property type="match status" value="1"/>
</dbReference>
<feature type="domain" description="Major facilitator superfamily (MFS) profile" evidence="10">
    <location>
        <begin position="57"/>
        <end position="508"/>
    </location>
</feature>
<dbReference type="PROSITE" id="PS50850">
    <property type="entry name" value="MFS"/>
    <property type="match status" value="1"/>
</dbReference>
<feature type="transmembrane region" description="Helical" evidence="9">
    <location>
        <begin position="458"/>
        <end position="478"/>
    </location>
</feature>
<dbReference type="InterPro" id="IPR020846">
    <property type="entry name" value="MFS_dom"/>
</dbReference>
<feature type="transmembrane region" description="Helical" evidence="9">
    <location>
        <begin position="159"/>
        <end position="178"/>
    </location>
</feature>